<feature type="domain" description="Peptidase M13 C-terminal" evidence="9">
    <location>
        <begin position="505"/>
        <end position="708"/>
    </location>
</feature>
<evidence type="ECO:0000313" key="11">
    <source>
        <dbReference type="EMBL" id="WEK45312.1"/>
    </source>
</evidence>
<dbReference type="InterPro" id="IPR018497">
    <property type="entry name" value="Peptidase_M13_C"/>
</dbReference>
<dbReference type="GO" id="GO:0046872">
    <property type="term" value="F:metal ion binding"/>
    <property type="evidence" value="ECO:0007669"/>
    <property type="project" value="UniProtKB-KW"/>
</dbReference>
<dbReference type="KEGG" id="acob:P0Y56_09715"/>
<evidence type="ECO:0000256" key="5">
    <source>
        <dbReference type="ARBA" id="ARBA00022801"/>
    </source>
</evidence>
<dbReference type="InterPro" id="IPR042089">
    <property type="entry name" value="Peptidase_M13_dom_2"/>
</dbReference>
<comment type="similarity">
    <text evidence="2">Belongs to the peptidase M13 family.</text>
</comment>
<evidence type="ECO:0000256" key="3">
    <source>
        <dbReference type="ARBA" id="ARBA00022670"/>
    </source>
</evidence>
<keyword evidence="7" id="KW-0482">Metalloprotease</keyword>
<evidence type="ECO:0000256" key="8">
    <source>
        <dbReference type="SAM" id="SignalP"/>
    </source>
</evidence>
<dbReference type="GO" id="GO:0005886">
    <property type="term" value="C:plasma membrane"/>
    <property type="evidence" value="ECO:0007669"/>
    <property type="project" value="TreeGrafter"/>
</dbReference>
<dbReference type="PRINTS" id="PR00786">
    <property type="entry name" value="NEPRILYSIN"/>
</dbReference>
<comment type="cofactor">
    <cofactor evidence="1">
        <name>Zn(2+)</name>
        <dbReference type="ChEBI" id="CHEBI:29105"/>
    </cofactor>
</comment>
<accession>A0AAJ5X3S5</accession>
<feature type="signal peptide" evidence="8">
    <location>
        <begin position="1"/>
        <end position="23"/>
    </location>
</feature>
<dbReference type="PANTHER" id="PTHR11733">
    <property type="entry name" value="ZINC METALLOPROTEASE FAMILY M13 NEPRILYSIN-RELATED"/>
    <property type="match status" value="1"/>
</dbReference>
<evidence type="ECO:0000259" key="9">
    <source>
        <dbReference type="Pfam" id="PF01431"/>
    </source>
</evidence>
<dbReference type="Pfam" id="PF01431">
    <property type="entry name" value="Peptidase_M13"/>
    <property type="match status" value="1"/>
</dbReference>
<evidence type="ECO:0000256" key="4">
    <source>
        <dbReference type="ARBA" id="ARBA00022723"/>
    </source>
</evidence>
<evidence type="ECO:0000313" key="12">
    <source>
        <dbReference type="Proteomes" id="UP001218362"/>
    </source>
</evidence>
<sequence length="711" mass="78082">MIRSILFAGVSAAVLALSAPVFAEDAAPQPAPAPSSAPQMTFGTWGFDPASIDPNVKPGDDFFAYANGKWIKDNPIPPEYTRYGAFNYLDEKSKSDVQALIDDLVKQKHAPGSGEQRIVDAYDAYLDTKAIDAKGLAPAYPYLAKIYGAQDLKSLVTLFAEPGIPSIVAAGIGVDDKDPDAYIPTMGFDGMGLPDRDMYLVDSDKNREIQAKYKDFLAWMLGKAGYADPKAAAASVYAFEHHVAEIEWPRTALRNADLTYHKLTRSELETAAPEFPVQALLDAQGLGKIDNFLAPQIPPSADEIARSGLEAAEVAKIGGGLPAMMKFVAATPLETLKAYMAVRFLSGYASTLPTEIDDANFDFYGKFLNGAQQQRPRWKRAIETVEGQLGEVLGKAYAERYFPASSKASMQQLVGNLEKALGQSIEENSWMSAATKTQAEAKLKSFFPKIGYPDKFEVYKGLEISGTDPLANAVSATNWQWKKDLSRLGGPVDRMEWFMLPQTVNAYYNPSFNEIVFPGAILQQPFYGPTADLAVNYGAIGGVIGHEMGHGFDDQGSKYDSTGKFDDWWTDADRKAFDAKADALAAQYNAFCPLDDGKTCVNGRLTLGENIGDLSGVSLAYRAYKIALGGKEDKVIDGLTGDQRFFLAWAQVWREAIRPERLRQQMLTDPHSPGEYRVNGQVRNSDAWYKAFNIQPGDKLYLPPEKRVHIW</sequence>
<keyword evidence="8" id="KW-0732">Signal</keyword>
<dbReference type="Proteomes" id="UP001218362">
    <property type="component" value="Chromosome"/>
</dbReference>
<reference evidence="11" key="1">
    <citation type="submission" date="2023-03" db="EMBL/GenBank/DDBJ databases">
        <title>Andean soil-derived lignocellulolytic bacterial consortium as a source of novel taxa and putative plastic-active enzymes.</title>
        <authorList>
            <person name="Diaz-Garcia L."/>
            <person name="Chuvochina M."/>
            <person name="Feuerriegel G."/>
            <person name="Bunk B."/>
            <person name="Sproer C."/>
            <person name="Streit W.R."/>
            <person name="Rodriguez L.M."/>
            <person name="Overmann J."/>
            <person name="Jimenez D.J."/>
        </authorList>
    </citation>
    <scope>NUCLEOTIDE SEQUENCE</scope>
    <source>
        <strain evidence="11">MAG 26</strain>
    </source>
</reference>
<gene>
    <name evidence="11" type="ORF">P0Y56_09715</name>
</gene>
<keyword evidence="3" id="KW-0645">Protease</keyword>
<dbReference type="InterPro" id="IPR024079">
    <property type="entry name" value="MetalloPept_cat_dom_sf"/>
</dbReference>
<name>A0AAJ5X3S5_9SPHN</name>
<evidence type="ECO:0000256" key="2">
    <source>
        <dbReference type="ARBA" id="ARBA00007357"/>
    </source>
</evidence>
<dbReference type="GO" id="GO:0004222">
    <property type="term" value="F:metalloendopeptidase activity"/>
    <property type="evidence" value="ECO:0007669"/>
    <property type="project" value="InterPro"/>
</dbReference>
<dbReference type="PROSITE" id="PS51885">
    <property type="entry name" value="NEPRILYSIN"/>
    <property type="match status" value="1"/>
</dbReference>
<proteinExistence type="inferred from homology"/>
<dbReference type="GO" id="GO:0016485">
    <property type="term" value="P:protein processing"/>
    <property type="evidence" value="ECO:0007669"/>
    <property type="project" value="TreeGrafter"/>
</dbReference>
<dbReference type="SUPFAM" id="SSF55486">
    <property type="entry name" value="Metalloproteases ('zincins'), catalytic domain"/>
    <property type="match status" value="1"/>
</dbReference>
<keyword evidence="4" id="KW-0479">Metal-binding</keyword>
<evidence type="ECO:0000259" key="10">
    <source>
        <dbReference type="Pfam" id="PF05649"/>
    </source>
</evidence>
<dbReference type="Gene3D" id="3.40.390.10">
    <property type="entry name" value="Collagenase (Catalytic Domain)"/>
    <property type="match status" value="1"/>
</dbReference>
<dbReference type="CDD" id="cd08662">
    <property type="entry name" value="M13"/>
    <property type="match status" value="1"/>
</dbReference>
<feature type="domain" description="Peptidase M13 N-terminal" evidence="10">
    <location>
        <begin position="58"/>
        <end position="453"/>
    </location>
</feature>
<dbReference type="InterPro" id="IPR008753">
    <property type="entry name" value="Peptidase_M13_N"/>
</dbReference>
<dbReference type="PANTHER" id="PTHR11733:SF167">
    <property type="entry name" value="FI17812P1-RELATED"/>
    <property type="match status" value="1"/>
</dbReference>
<feature type="chain" id="PRO_5042569223" evidence="8">
    <location>
        <begin position="24"/>
        <end position="711"/>
    </location>
</feature>
<dbReference type="AlphaFoldDB" id="A0AAJ5X3S5"/>
<dbReference type="InterPro" id="IPR000718">
    <property type="entry name" value="Peptidase_M13"/>
</dbReference>
<dbReference type="Pfam" id="PF05649">
    <property type="entry name" value="Peptidase_M13_N"/>
    <property type="match status" value="1"/>
</dbReference>
<keyword evidence="5" id="KW-0378">Hydrolase</keyword>
<protein>
    <submittedName>
        <fullName evidence="11">M13 family metallopeptidase</fullName>
    </submittedName>
</protein>
<evidence type="ECO:0000256" key="7">
    <source>
        <dbReference type="ARBA" id="ARBA00023049"/>
    </source>
</evidence>
<evidence type="ECO:0000256" key="6">
    <source>
        <dbReference type="ARBA" id="ARBA00022833"/>
    </source>
</evidence>
<evidence type="ECO:0000256" key="1">
    <source>
        <dbReference type="ARBA" id="ARBA00001947"/>
    </source>
</evidence>
<dbReference type="EMBL" id="CP119316">
    <property type="protein sequence ID" value="WEK45312.1"/>
    <property type="molecule type" value="Genomic_DNA"/>
</dbReference>
<keyword evidence="6" id="KW-0862">Zinc</keyword>
<organism evidence="11 12">
    <name type="scientific">Candidatus Andeanibacterium colombiense</name>
    <dbReference type="NCBI Taxonomy" id="3121345"/>
    <lineage>
        <taxon>Bacteria</taxon>
        <taxon>Pseudomonadati</taxon>
        <taxon>Pseudomonadota</taxon>
        <taxon>Alphaproteobacteria</taxon>
        <taxon>Sphingomonadales</taxon>
        <taxon>Sphingomonadaceae</taxon>
        <taxon>Candidatus Andeanibacterium</taxon>
    </lineage>
</organism>
<dbReference type="Gene3D" id="1.10.1380.10">
    <property type="entry name" value="Neutral endopeptidase , domain2"/>
    <property type="match status" value="1"/>
</dbReference>